<accession>A0A2I0JRZ4</accession>
<dbReference type="AlphaFoldDB" id="A0A2I0JRZ4"/>
<organism evidence="2 3">
    <name type="scientific">Punica granatum</name>
    <name type="common">Pomegranate</name>
    <dbReference type="NCBI Taxonomy" id="22663"/>
    <lineage>
        <taxon>Eukaryota</taxon>
        <taxon>Viridiplantae</taxon>
        <taxon>Streptophyta</taxon>
        <taxon>Embryophyta</taxon>
        <taxon>Tracheophyta</taxon>
        <taxon>Spermatophyta</taxon>
        <taxon>Magnoliopsida</taxon>
        <taxon>eudicotyledons</taxon>
        <taxon>Gunneridae</taxon>
        <taxon>Pentapetalae</taxon>
        <taxon>rosids</taxon>
        <taxon>malvids</taxon>
        <taxon>Myrtales</taxon>
        <taxon>Lythraceae</taxon>
        <taxon>Punica</taxon>
    </lineage>
</organism>
<evidence type="ECO:0000313" key="2">
    <source>
        <dbReference type="EMBL" id="PKI58256.1"/>
    </source>
</evidence>
<name>A0A2I0JRZ4_PUNGR</name>
<feature type="region of interest" description="Disordered" evidence="1">
    <location>
        <begin position="192"/>
        <end position="216"/>
    </location>
</feature>
<keyword evidence="3" id="KW-1185">Reference proteome</keyword>
<gene>
    <name evidence="2" type="ORF">CRG98_021338</name>
</gene>
<protein>
    <submittedName>
        <fullName evidence="2">Uncharacterized protein</fullName>
    </submittedName>
</protein>
<reference evidence="2 3" key="1">
    <citation type="submission" date="2017-11" db="EMBL/GenBank/DDBJ databases">
        <title>De-novo sequencing of pomegranate (Punica granatum L.) genome.</title>
        <authorList>
            <person name="Akparov Z."/>
            <person name="Amiraslanov A."/>
            <person name="Hajiyeva S."/>
            <person name="Abbasov M."/>
            <person name="Kaur K."/>
            <person name="Hamwieh A."/>
            <person name="Solovyev V."/>
            <person name="Salamov A."/>
            <person name="Braich B."/>
            <person name="Kosarev P."/>
            <person name="Mahmoud A."/>
            <person name="Hajiyev E."/>
            <person name="Babayeva S."/>
            <person name="Izzatullayeva V."/>
            <person name="Mammadov A."/>
            <person name="Mammadov A."/>
            <person name="Sharifova S."/>
            <person name="Ojaghi J."/>
            <person name="Eynullazada K."/>
            <person name="Bayramov B."/>
            <person name="Abdulazimova A."/>
            <person name="Shahmuradov I."/>
        </authorList>
    </citation>
    <scope>NUCLEOTIDE SEQUENCE [LARGE SCALE GENOMIC DNA]</scope>
    <source>
        <strain evidence="3">cv. AG2017</strain>
        <tissue evidence="2">Leaf</tissue>
    </source>
</reference>
<comment type="caution">
    <text evidence="2">The sequence shown here is derived from an EMBL/GenBank/DDBJ whole genome shotgun (WGS) entry which is preliminary data.</text>
</comment>
<dbReference type="Proteomes" id="UP000233551">
    <property type="component" value="Unassembled WGS sequence"/>
</dbReference>
<dbReference type="EMBL" id="PGOL01001411">
    <property type="protein sequence ID" value="PKI58256.1"/>
    <property type="molecule type" value="Genomic_DNA"/>
</dbReference>
<evidence type="ECO:0000256" key="1">
    <source>
        <dbReference type="SAM" id="MobiDB-lite"/>
    </source>
</evidence>
<sequence>MRATSACSQLCGPQFSLVGARMLVPMRTTWECPPSWGRTTDAREKKSLLTVYDPKSLEIHFRQTKIAVISGLPEQLRKQYEKSRFGLLGRLRLHICYTGLRCTCHCSRVQTFGDARARPFSSHHSCTLRPWAPDIPSLHAHPIAHMSQTLDCTSSSSACAHLHACTHSSAPARLLAHLFRRLSPSPARARLVAHPSSPERVARAPKHPLRDSTKSLDSQTLPRLFPRIPMLGITLLT</sequence>
<evidence type="ECO:0000313" key="3">
    <source>
        <dbReference type="Proteomes" id="UP000233551"/>
    </source>
</evidence>
<proteinExistence type="predicted"/>